<dbReference type="Proteomes" id="UP001331561">
    <property type="component" value="Unassembled WGS sequence"/>
</dbReference>
<dbReference type="InterPro" id="IPR000160">
    <property type="entry name" value="GGDEF_dom"/>
</dbReference>
<sequence>MADDDELQFTDDDVPDGAALALERAQLASWRVLIVDDDPDVHAATEFALRDVLVLDRPLQFFHANSAASAHALLQQEPDIAVIVLDVVMEQDDAGLRLVRIIRDELKLHETRIILRTGQPGYAPEMQAIRDYDINDYKTKSELTRTKLFTSLTSAIRSYDQIHSINRNRRSLDSVVRWTSELMALSGIHEFAAGAIERLAELLGARADGLICAQYAPSQYGSNDGIVVIAAAGRYADYANRSLAEVDDAAVREAVLRCVDTEQNSYTPTGSVLFLLGRERCRLVAFIDAGAPIDADSRALVDLLCANIAVGLDNTLLFARLHSHAYTDPLTSLPNRLSLIEQLDQRLGAQDSARYTLALIDIDHFAEANDALGHGFGDQLLRAVAQRLLAALGSRCQFSRISGDTFAALGLVEDLMPAHLLALFSDPFIIEGQEMMLTVTIGVAHLADIDGNGIDAVKGANIALRRAKTGNRGEYSFYTRDMAVDIRERVRLLQALRHAIERQRLFLVYQPQLELGSGKVCGIEALLRWRTEDGQLIPPDRFIPIAEHSGMIVKIGDWVMRMACFQQAELARHGFGQLRVGINVSVIQLRHPRFLSSLSMALSDSGADPGFVELEVTESVAMEEADFISRMLDQIKALGVRIALDDFGTGFSSLSYLQRLNIDRLKIDRAFINDICSQDRARRIPELVIQLGQKLGFSVIAEGVELQEQVDALKSMGCDEAQGYFYARPMEVPMLIEWLSARKA</sequence>
<dbReference type="PANTHER" id="PTHR33121:SF70">
    <property type="entry name" value="SIGNALING PROTEIN YKOW"/>
    <property type="match status" value="1"/>
</dbReference>
<dbReference type="InterPro" id="IPR001633">
    <property type="entry name" value="EAL_dom"/>
</dbReference>
<dbReference type="Pfam" id="PF00990">
    <property type="entry name" value="GGDEF"/>
    <property type="match status" value="1"/>
</dbReference>
<proteinExistence type="predicted"/>
<dbReference type="SMART" id="SM00052">
    <property type="entry name" value="EAL"/>
    <property type="match status" value="1"/>
</dbReference>
<dbReference type="Gene3D" id="3.40.50.2300">
    <property type="match status" value="1"/>
</dbReference>
<evidence type="ECO:0000259" key="4">
    <source>
        <dbReference type="PROSITE" id="PS50887"/>
    </source>
</evidence>
<evidence type="ECO:0000259" key="2">
    <source>
        <dbReference type="PROSITE" id="PS50110"/>
    </source>
</evidence>
<dbReference type="SMART" id="SM00267">
    <property type="entry name" value="GGDEF"/>
    <property type="match status" value="1"/>
</dbReference>
<dbReference type="Gene3D" id="3.30.70.270">
    <property type="match status" value="1"/>
</dbReference>
<dbReference type="InterPro" id="IPR050706">
    <property type="entry name" value="Cyclic-di-GMP_PDE-like"/>
</dbReference>
<protein>
    <submittedName>
        <fullName evidence="5">EAL domain-containing protein</fullName>
    </submittedName>
</protein>
<dbReference type="Pfam" id="PF00563">
    <property type="entry name" value="EAL"/>
    <property type="match status" value="1"/>
</dbReference>
<dbReference type="Pfam" id="PF00072">
    <property type="entry name" value="Response_reg"/>
    <property type="match status" value="1"/>
</dbReference>
<dbReference type="EMBL" id="JAYXHS010000001">
    <property type="protein sequence ID" value="MEC5384737.1"/>
    <property type="molecule type" value="Genomic_DNA"/>
</dbReference>
<accession>A0ABU6JYI9</accession>
<dbReference type="RefSeq" id="WP_327597706.1">
    <property type="nucleotide sequence ID" value="NZ_JAYXHS010000001.1"/>
</dbReference>
<dbReference type="NCBIfam" id="TIGR00254">
    <property type="entry name" value="GGDEF"/>
    <property type="match status" value="1"/>
</dbReference>
<name>A0ABU6JYI9_9RHOO</name>
<dbReference type="SUPFAM" id="SSF141868">
    <property type="entry name" value="EAL domain-like"/>
    <property type="match status" value="1"/>
</dbReference>
<dbReference type="PROSITE" id="PS50887">
    <property type="entry name" value="GGDEF"/>
    <property type="match status" value="1"/>
</dbReference>
<organism evidence="5 6">
    <name type="scientific">Uliginosibacterium silvisoli</name>
    <dbReference type="NCBI Taxonomy" id="3114758"/>
    <lineage>
        <taxon>Bacteria</taxon>
        <taxon>Pseudomonadati</taxon>
        <taxon>Pseudomonadota</taxon>
        <taxon>Betaproteobacteria</taxon>
        <taxon>Rhodocyclales</taxon>
        <taxon>Zoogloeaceae</taxon>
        <taxon>Uliginosibacterium</taxon>
    </lineage>
</organism>
<feature type="domain" description="Response regulatory" evidence="2">
    <location>
        <begin position="31"/>
        <end position="155"/>
    </location>
</feature>
<dbReference type="InterPro" id="IPR021800">
    <property type="entry name" value="DUF3369"/>
</dbReference>
<keyword evidence="6" id="KW-1185">Reference proteome</keyword>
<dbReference type="InterPro" id="IPR011006">
    <property type="entry name" value="CheY-like_superfamily"/>
</dbReference>
<evidence type="ECO:0000313" key="5">
    <source>
        <dbReference type="EMBL" id="MEC5384737.1"/>
    </source>
</evidence>
<dbReference type="CDD" id="cd01949">
    <property type="entry name" value="GGDEF"/>
    <property type="match status" value="1"/>
</dbReference>
<feature type="domain" description="GGDEF" evidence="4">
    <location>
        <begin position="353"/>
        <end position="480"/>
    </location>
</feature>
<dbReference type="SUPFAM" id="SSF55073">
    <property type="entry name" value="Nucleotide cyclase"/>
    <property type="match status" value="1"/>
</dbReference>
<evidence type="ECO:0000259" key="3">
    <source>
        <dbReference type="PROSITE" id="PS50883"/>
    </source>
</evidence>
<dbReference type="InterPro" id="IPR001789">
    <property type="entry name" value="Sig_transdc_resp-reg_receiver"/>
</dbReference>
<feature type="modified residue" description="4-aspartylphosphate" evidence="1">
    <location>
        <position position="86"/>
    </location>
</feature>
<dbReference type="PROSITE" id="PS50883">
    <property type="entry name" value="EAL"/>
    <property type="match status" value="1"/>
</dbReference>
<evidence type="ECO:0000256" key="1">
    <source>
        <dbReference type="PROSITE-ProRule" id="PRU00169"/>
    </source>
</evidence>
<dbReference type="SMART" id="SM00448">
    <property type="entry name" value="REC"/>
    <property type="match status" value="1"/>
</dbReference>
<gene>
    <name evidence="5" type="ORF">VVD49_03330</name>
</gene>
<feature type="domain" description="EAL" evidence="3">
    <location>
        <begin position="489"/>
        <end position="743"/>
    </location>
</feature>
<dbReference type="CDD" id="cd01948">
    <property type="entry name" value="EAL"/>
    <property type="match status" value="1"/>
</dbReference>
<dbReference type="Pfam" id="PF11849">
    <property type="entry name" value="DUF3369"/>
    <property type="match status" value="1"/>
</dbReference>
<dbReference type="InterPro" id="IPR029787">
    <property type="entry name" value="Nucleotide_cyclase"/>
</dbReference>
<dbReference type="InterPro" id="IPR043128">
    <property type="entry name" value="Rev_trsase/Diguanyl_cyclase"/>
</dbReference>
<dbReference type="SUPFAM" id="SSF52172">
    <property type="entry name" value="CheY-like"/>
    <property type="match status" value="1"/>
</dbReference>
<reference evidence="5 6" key="1">
    <citation type="submission" date="2024-01" db="EMBL/GenBank/DDBJ databases">
        <title>Uliginosibacterium soil sp. nov.</title>
        <authorList>
            <person name="Lv Y."/>
        </authorList>
    </citation>
    <scope>NUCLEOTIDE SEQUENCE [LARGE SCALE GENOMIC DNA]</scope>
    <source>
        <strain evidence="5 6">H3</strain>
    </source>
</reference>
<evidence type="ECO:0000313" key="6">
    <source>
        <dbReference type="Proteomes" id="UP001331561"/>
    </source>
</evidence>
<keyword evidence="1" id="KW-0597">Phosphoprotein</keyword>
<dbReference type="InterPro" id="IPR035919">
    <property type="entry name" value="EAL_sf"/>
</dbReference>
<dbReference type="Gene3D" id="3.20.20.450">
    <property type="entry name" value="EAL domain"/>
    <property type="match status" value="1"/>
</dbReference>
<comment type="caution">
    <text evidence="5">The sequence shown here is derived from an EMBL/GenBank/DDBJ whole genome shotgun (WGS) entry which is preliminary data.</text>
</comment>
<dbReference type="PROSITE" id="PS50110">
    <property type="entry name" value="RESPONSE_REGULATORY"/>
    <property type="match status" value="1"/>
</dbReference>
<dbReference type="PANTHER" id="PTHR33121">
    <property type="entry name" value="CYCLIC DI-GMP PHOSPHODIESTERASE PDEF"/>
    <property type="match status" value="1"/>
</dbReference>